<dbReference type="Proteomes" id="UP000036923">
    <property type="component" value="Unassembled WGS sequence"/>
</dbReference>
<accession>A0A0L6JWM1</accession>
<comment type="similarity">
    <text evidence="1">Belongs to the sigma-70 factor family. ECF subfamily.</text>
</comment>
<evidence type="ECO:0000259" key="6">
    <source>
        <dbReference type="Pfam" id="PF08281"/>
    </source>
</evidence>
<dbReference type="SUPFAM" id="SSF88946">
    <property type="entry name" value="Sigma2 domain of RNA polymerase sigma factors"/>
    <property type="match status" value="1"/>
</dbReference>
<evidence type="ECO:0000256" key="2">
    <source>
        <dbReference type="ARBA" id="ARBA00023015"/>
    </source>
</evidence>
<dbReference type="InterPro" id="IPR013249">
    <property type="entry name" value="RNA_pol_sigma70_r4_t2"/>
</dbReference>
<sequence>MQSKEPSDISIQPLIKDNFEQIYLLYFNKIYNLAFKITGSSDAAADITQETFIQVLTNADKYRGDSQIYTWIYAIAKNNCFKYIKKIRKNSFHSMEELIKTASFNVEYSQQEKQQYIVQVKDGCLLGLLRCLSFNQRIAFILNVLFDVSMKDVASVISKSENSTRILICRARKNIREFLCRNCSLYDNNNSCRCENLISFSLKQGWIEKYNPNISPNLVEAEIKVFKNEISLYKTIALRSESDDLKMKILFSIKEQKFNIFSQKKVK</sequence>
<reference evidence="8" key="1">
    <citation type="submission" date="2015-07" db="EMBL/GenBank/DDBJ databases">
        <title>Near-Complete Genome Sequence of the Cellulolytic Bacterium Bacteroides (Pseudobacteroides) cellulosolvens ATCC 35603.</title>
        <authorList>
            <person name="Dassa B."/>
            <person name="Utturkar S.M."/>
            <person name="Klingeman D.M."/>
            <person name="Hurt R.A."/>
            <person name="Keller M."/>
            <person name="Xu J."/>
            <person name="Reddy Y.H.K."/>
            <person name="Borovok I."/>
            <person name="Grinberg I.R."/>
            <person name="Lamed R."/>
            <person name="Zhivin O."/>
            <person name="Bayer E.A."/>
            <person name="Brown S.D."/>
        </authorList>
    </citation>
    <scope>NUCLEOTIDE SEQUENCE [LARGE SCALE GENOMIC DNA]</scope>
    <source>
        <strain evidence="8">DSM 2933</strain>
    </source>
</reference>
<dbReference type="EMBL" id="LGTC01000001">
    <property type="protein sequence ID" value="KNY29827.1"/>
    <property type="molecule type" value="Genomic_DNA"/>
</dbReference>
<organism evidence="7 8">
    <name type="scientific">Pseudobacteroides cellulosolvens ATCC 35603 = DSM 2933</name>
    <dbReference type="NCBI Taxonomy" id="398512"/>
    <lineage>
        <taxon>Bacteria</taxon>
        <taxon>Bacillati</taxon>
        <taxon>Bacillota</taxon>
        <taxon>Clostridia</taxon>
        <taxon>Eubacteriales</taxon>
        <taxon>Oscillospiraceae</taxon>
        <taxon>Pseudobacteroides</taxon>
    </lineage>
</organism>
<proteinExistence type="inferred from homology"/>
<evidence type="ECO:0000313" key="7">
    <source>
        <dbReference type="EMBL" id="KNY29827.1"/>
    </source>
</evidence>
<dbReference type="InterPro" id="IPR013324">
    <property type="entry name" value="RNA_pol_sigma_r3/r4-like"/>
</dbReference>
<dbReference type="InterPro" id="IPR007627">
    <property type="entry name" value="RNA_pol_sigma70_r2"/>
</dbReference>
<dbReference type="InterPro" id="IPR013325">
    <property type="entry name" value="RNA_pol_sigma_r2"/>
</dbReference>
<keyword evidence="3" id="KW-0731">Sigma factor</keyword>
<dbReference type="GO" id="GO:0003677">
    <property type="term" value="F:DNA binding"/>
    <property type="evidence" value="ECO:0007669"/>
    <property type="project" value="InterPro"/>
</dbReference>
<keyword evidence="2" id="KW-0805">Transcription regulation</keyword>
<evidence type="ECO:0000256" key="1">
    <source>
        <dbReference type="ARBA" id="ARBA00010641"/>
    </source>
</evidence>
<evidence type="ECO:0000256" key="4">
    <source>
        <dbReference type="ARBA" id="ARBA00023163"/>
    </source>
</evidence>
<dbReference type="GO" id="GO:0016987">
    <property type="term" value="F:sigma factor activity"/>
    <property type="evidence" value="ECO:0007669"/>
    <property type="project" value="UniProtKB-KW"/>
</dbReference>
<gene>
    <name evidence="7" type="ORF">Bccel_5104</name>
</gene>
<keyword evidence="4" id="KW-0804">Transcription</keyword>
<keyword evidence="8" id="KW-1185">Reference proteome</keyword>
<dbReference type="eggNOG" id="COG1595">
    <property type="taxonomic scope" value="Bacteria"/>
</dbReference>
<dbReference type="PANTHER" id="PTHR43133">
    <property type="entry name" value="RNA POLYMERASE ECF-TYPE SIGMA FACTO"/>
    <property type="match status" value="1"/>
</dbReference>
<dbReference type="Gene3D" id="1.10.1740.10">
    <property type="match status" value="1"/>
</dbReference>
<dbReference type="InterPro" id="IPR014284">
    <property type="entry name" value="RNA_pol_sigma-70_dom"/>
</dbReference>
<evidence type="ECO:0000313" key="8">
    <source>
        <dbReference type="Proteomes" id="UP000036923"/>
    </source>
</evidence>
<evidence type="ECO:0000259" key="5">
    <source>
        <dbReference type="Pfam" id="PF04542"/>
    </source>
</evidence>
<dbReference type="Pfam" id="PF04542">
    <property type="entry name" value="Sigma70_r2"/>
    <property type="match status" value="1"/>
</dbReference>
<dbReference type="STRING" id="398512.Bccel_5104"/>
<dbReference type="RefSeq" id="WP_036943437.1">
    <property type="nucleotide sequence ID" value="NZ_JQKC01000021.1"/>
</dbReference>
<evidence type="ECO:0000256" key="3">
    <source>
        <dbReference type="ARBA" id="ARBA00023082"/>
    </source>
</evidence>
<feature type="domain" description="RNA polymerase sigma-70 region 2" evidence="5">
    <location>
        <begin position="25"/>
        <end position="88"/>
    </location>
</feature>
<dbReference type="InterPro" id="IPR039425">
    <property type="entry name" value="RNA_pol_sigma-70-like"/>
</dbReference>
<comment type="caution">
    <text evidence="7">The sequence shown here is derived from an EMBL/GenBank/DDBJ whole genome shotgun (WGS) entry which is preliminary data.</text>
</comment>
<dbReference type="InterPro" id="IPR036388">
    <property type="entry name" value="WH-like_DNA-bd_sf"/>
</dbReference>
<dbReference type="Gene3D" id="1.10.10.10">
    <property type="entry name" value="Winged helix-like DNA-binding domain superfamily/Winged helix DNA-binding domain"/>
    <property type="match status" value="1"/>
</dbReference>
<dbReference type="NCBIfam" id="TIGR02937">
    <property type="entry name" value="sigma70-ECF"/>
    <property type="match status" value="1"/>
</dbReference>
<name>A0A0L6JWM1_9FIRM</name>
<dbReference type="OrthoDB" id="9795666at2"/>
<dbReference type="Pfam" id="PF08281">
    <property type="entry name" value="Sigma70_r4_2"/>
    <property type="match status" value="1"/>
</dbReference>
<dbReference type="GO" id="GO:0006352">
    <property type="term" value="P:DNA-templated transcription initiation"/>
    <property type="evidence" value="ECO:0007669"/>
    <property type="project" value="InterPro"/>
</dbReference>
<dbReference type="AlphaFoldDB" id="A0A0L6JWM1"/>
<protein>
    <submittedName>
        <fullName evidence="7">RNA polymerase, sigma-24 subunit, RpoE, ECF subfamily</fullName>
    </submittedName>
</protein>
<feature type="domain" description="RNA polymerase sigma factor 70 region 4 type 2" evidence="6">
    <location>
        <begin position="124"/>
        <end position="174"/>
    </location>
</feature>
<dbReference type="SUPFAM" id="SSF88659">
    <property type="entry name" value="Sigma3 and sigma4 domains of RNA polymerase sigma factors"/>
    <property type="match status" value="1"/>
</dbReference>
<dbReference type="PANTHER" id="PTHR43133:SF51">
    <property type="entry name" value="RNA POLYMERASE SIGMA FACTOR"/>
    <property type="match status" value="1"/>
</dbReference>